<dbReference type="GO" id="GO:0006412">
    <property type="term" value="P:translation"/>
    <property type="evidence" value="ECO:0007669"/>
    <property type="project" value="UniProtKB-UniRule"/>
</dbReference>
<evidence type="ECO:0000256" key="2">
    <source>
        <dbReference type="ARBA" id="ARBA00022730"/>
    </source>
</evidence>
<dbReference type="InterPro" id="IPR036935">
    <property type="entry name" value="Ribosomal_bL9_N_sf"/>
</dbReference>
<dbReference type="NCBIfam" id="TIGR00158">
    <property type="entry name" value="L9"/>
    <property type="match status" value="1"/>
</dbReference>
<evidence type="ECO:0000256" key="4">
    <source>
        <dbReference type="ARBA" id="ARBA00022980"/>
    </source>
</evidence>
<dbReference type="PROSITE" id="PS00651">
    <property type="entry name" value="RIBOSOMAL_L9"/>
    <property type="match status" value="1"/>
</dbReference>
<accession>A0A7H1NV15</accession>
<dbReference type="SUPFAM" id="SSF55653">
    <property type="entry name" value="Ribosomal protein L9 C-domain"/>
    <property type="match status" value="1"/>
</dbReference>
<evidence type="ECO:0000256" key="7">
    <source>
        <dbReference type="HAMAP-Rule" id="MF_00503"/>
    </source>
</evidence>
<keyword evidence="3 7" id="KW-0694">RNA-binding</keyword>
<evidence type="ECO:0000256" key="8">
    <source>
        <dbReference type="SAM" id="Coils"/>
    </source>
</evidence>
<feature type="domain" description="Ribosomal protein L9" evidence="9">
    <location>
        <begin position="16"/>
        <end position="43"/>
    </location>
</feature>
<sequence>MSATEIILLQRIEKLGQIGDIVKVKPGYARNFLLPQGKAIRANAHNRERFERERVQLEAQNIKHREEAERLAERMSGLSVVIIRQAGESGSLYGSVTTRDIATAVTEAGLTVTRQQVMLPHPIKMLGLIRARVILHPEVSIDVIVNVARSQEEAERQAKGEAVTVEEMDQAVEMVMVAAVSSEETIMVIEEGSSEN</sequence>
<dbReference type="InterPro" id="IPR020594">
    <property type="entry name" value="Ribosomal_bL9_bac/chp"/>
</dbReference>
<evidence type="ECO:0000259" key="9">
    <source>
        <dbReference type="PROSITE" id="PS00651"/>
    </source>
</evidence>
<keyword evidence="2 7" id="KW-0699">rRNA-binding</keyword>
<comment type="similarity">
    <text evidence="1 7">Belongs to the bacterial ribosomal protein bL9 family.</text>
</comment>
<name>A0A7H1NV15_9PROT</name>
<dbReference type="HAMAP" id="MF_00503">
    <property type="entry name" value="Ribosomal_bL9"/>
    <property type="match status" value="1"/>
</dbReference>
<evidence type="ECO:0000313" key="11">
    <source>
        <dbReference type="Proteomes" id="UP000516349"/>
    </source>
</evidence>
<dbReference type="Gene3D" id="3.40.5.10">
    <property type="entry name" value="Ribosomal protein L9, N-terminal domain"/>
    <property type="match status" value="1"/>
</dbReference>
<dbReference type="Pfam" id="PF03948">
    <property type="entry name" value="Ribosomal_L9_C"/>
    <property type="match status" value="1"/>
</dbReference>
<evidence type="ECO:0000256" key="5">
    <source>
        <dbReference type="ARBA" id="ARBA00023274"/>
    </source>
</evidence>
<dbReference type="GO" id="GO:0005840">
    <property type="term" value="C:ribosome"/>
    <property type="evidence" value="ECO:0007669"/>
    <property type="project" value="UniProtKB-KW"/>
</dbReference>
<dbReference type="InterPro" id="IPR009027">
    <property type="entry name" value="Ribosomal_bL9/RNase_H1_N"/>
</dbReference>
<keyword evidence="8" id="KW-0175">Coiled coil</keyword>
<dbReference type="InterPro" id="IPR020069">
    <property type="entry name" value="Ribosomal_bL9_C"/>
</dbReference>
<comment type="function">
    <text evidence="7">Binds to the 23S rRNA.</text>
</comment>
<dbReference type="InterPro" id="IPR020070">
    <property type="entry name" value="Ribosomal_bL9_N"/>
</dbReference>
<dbReference type="GO" id="GO:0003735">
    <property type="term" value="F:structural constituent of ribosome"/>
    <property type="evidence" value="ECO:0007669"/>
    <property type="project" value="InterPro"/>
</dbReference>
<evidence type="ECO:0000256" key="6">
    <source>
        <dbReference type="ARBA" id="ARBA00035292"/>
    </source>
</evidence>
<keyword evidence="11" id="KW-1185">Reference proteome</keyword>
<dbReference type="InterPro" id="IPR036791">
    <property type="entry name" value="Ribosomal_bL9_C_sf"/>
</dbReference>
<dbReference type="EMBL" id="CP060244">
    <property type="protein sequence ID" value="QNT79625.1"/>
    <property type="molecule type" value="Genomic_DNA"/>
</dbReference>
<gene>
    <name evidence="7 10" type="primary">rplI</name>
    <name evidence="10" type="ORF">JGUZn3_24250</name>
</gene>
<protein>
    <recommendedName>
        <fullName evidence="6 7">Large ribosomal subunit protein bL9</fullName>
    </recommendedName>
</protein>
<evidence type="ECO:0000256" key="3">
    <source>
        <dbReference type="ARBA" id="ARBA00022884"/>
    </source>
</evidence>
<reference evidence="10 11" key="1">
    <citation type="submission" date="2020-08" db="EMBL/GenBank/DDBJ databases">
        <title>Complete genome sequence of Entomobacter blattae G55GP.</title>
        <authorList>
            <person name="Poehlein A."/>
            <person name="Guzman J."/>
            <person name="Daniel R."/>
            <person name="Vilcinskas A."/>
        </authorList>
    </citation>
    <scope>NUCLEOTIDE SEQUENCE [LARGE SCALE GENOMIC DNA]</scope>
    <source>
        <strain evidence="10 11">G55GP</strain>
    </source>
</reference>
<dbReference type="RefSeq" id="WP_203413766.1">
    <property type="nucleotide sequence ID" value="NZ_CP060244.1"/>
</dbReference>
<proteinExistence type="inferred from homology"/>
<evidence type="ECO:0000313" key="10">
    <source>
        <dbReference type="EMBL" id="QNT79625.1"/>
    </source>
</evidence>
<dbReference type="PANTHER" id="PTHR21368">
    <property type="entry name" value="50S RIBOSOMAL PROTEIN L9"/>
    <property type="match status" value="1"/>
</dbReference>
<dbReference type="GO" id="GO:0019843">
    <property type="term" value="F:rRNA binding"/>
    <property type="evidence" value="ECO:0007669"/>
    <property type="project" value="UniProtKB-UniRule"/>
</dbReference>
<dbReference type="AlphaFoldDB" id="A0A7H1NV15"/>
<dbReference type="Gene3D" id="3.10.430.100">
    <property type="entry name" value="Ribosomal protein L9, C-terminal domain"/>
    <property type="match status" value="1"/>
</dbReference>
<dbReference type="Proteomes" id="UP000516349">
    <property type="component" value="Chromosome"/>
</dbReference>
<organism evidence="10 11">
    <name type="scientific">Entomobacter blattae</name>
    <dbReference type="NCBI Taxonomy" id="2762277"/>
    <lineage>
        <taxon>Bacteria</taxon>
        <taxon>Pseudomonadati</taxon>
        <taxon>Pseudomonadota</taxon>
        <taxon>Alphaproteobacteria</taxon>
        <taxon>Acetobacterales</taxon>
        <taxon>Acetobacteraceae</taxon>
        <taxon>Entomobacter</taxon>
    </lineage>
</organism>
<keyword evidence="5 7" id="KW-0687">Ribonucleoprotein</keyword>
<feature type="coiled-coil region" evidence="8">
    <location>
        <begin position="40"/>
        <end position="74"/>
    </location>
</feature>
<evidence type="ECO:0000256" key="1">
    <source>
        <dbReference type="ARBA" id="ARBA00010605"/>
    </source>
</evidence>
<dbReference type="KEGG" id="ebla:JGUZn3_24250"/>
<dbReference type="Pfam" id="PF01281">
    <property type="entry name" value="Ribosomal_L9_N"/>
    <property type="match status" value="1"/>
</dbReference>
<dbReference type="InterPro" id="IPR000244">
    <property type="entry name" value="Ribosomal_bL9"/>
</dbReference>
<dbReference type="SUPFAM" id="SSF55658">
    <property type="entry name" value="L9 N-domain-like"/>
    <property type="match status" value="1"/>
</dbReference>
<keyword evidence="4 7" id="KW-0689">Ribosomal protein</keyword>
<dbReference type="GO" id="GO:1990904">
    <property type="term" value="C:ribonucleoprotein complex"/>
    <property type="evidence" value="ECO:0007669"/>
    <property type="project" value="UniProtKB-KW"/>
</dbReference>